<dbReference type="InterPro" id="IPR001851">
    <property type="entry name" value="ABC_transp_permease"/>
</dbReference>
<feature type="transmembrane region" description="Helical" evidence="11">
    <location>
        <begin position="48"/>
        <end position="69"/>
    </location>
</feature>
<keyword evidence="13" id="KW-1185">Reference proteome</keyword>
<evidence type="ECO:0000256" key="7">
    <source>
        <dbReference type="ARBA" id="ARBA00022989"/>
    </source>
</evidence>
<protein>
    <recommendedName>
        <fullName evidence="10">Autoinducer 2 import system permease protein LsrC</fullName>
    </recommendedName>
</protein>
<dbReference type="GO" id="GO:0022857">
    <property type="term" value="F:transmembrane transporter activity"/>
    <property type="evidence" value="ECO:0007669"/>
    <property type="project" value="InterPro"/>
</dbReference>
<comment type="subcellular location">
    <subcellularLocation>
        <location evidence="1">Cell membrane</location>
        <topology evidence="1">Multi-pass membrane protein</topology>
    </subcellularLocation>
</comment>
<evidence type="ECO:0000256" key="3">
    <source>
        <dbReference type="ARBA" id="ARBA00022448"/>
    </source>
</evidence>
<dbReference type="Pfam" id="PF02653">
    <property type="entry name" value="BPD_transp_2"/>
    <property type="match status" value="1"/>
</dbReference>
<dbReference type="PANTHER" id="PTHR32196">
    <property type="entry name" value="ABC TRANSPORTER PERMEASE PROTEIN YPHD-RELATED-RELATED"/>
    <property type="match status" value="1"/>
</dbReference>
<accession>A0A918G5E8</accession>
<evidence type="ECO:0000256" key="1">
    <source>
        <dbReference type="ARBA" id="ARBA00004651"/>
    </source>
</evidence>
<comment type="subunit">
    <text evidence="2">The complex is composed of two ATP-binding proteins (LsrA), two transmembrane proteins (LsrC and LsrD) and a solute-binding protein (LsrB).</text>
</comment>
<dbReference type="Proteomes" id="UP000606194">
    <property type="component" value="Unassembled WGS sequence"/>
</dbReference>
<dbReference type="EMBL" id="BMTL01000036">
    <property type="protein sequence ID" value="GGS19145.1"/>
    <property type="molecule type" value="Genomic_DNA"/>
</dbReference>
<dbReference type="GO" id="GO:0005886">
    <property type="term" value="C:plasma membrane"/>
    <property type="evidence" value="ECO:0007669"/>
    <property type="project" value="UniProtKB-SubCell"/>
</dbReference>
<reference evidence="12" key="1">
    <citation type="journal article" date="2014" name="Int. J. Syst. Evol. Microbiol.">
        <title>Complete genome sequence of Corynebacterium casei LMG S-19264T (=DSM 44701T), isolated from a smear-ripened cheese.</title>
        <authorList>
            <consortium name="US DOE Joint Genome Institute (JGI-PGF)"/>
            <person name="Walter F."/>
            <person name="Albersmeier A."/>
            <person name="Kalinowski J."/>
            <person name="Ruckert C."/>
        </authorList>
    </citation>
    <scope>NUCLEOTIDE SEQUENCE</scope>
    <source>
        <strain evidence="12">JCM 4386</strain>
    </source>
</reference>
<evidence type="ECO:0000256" key="10">
    <source>
        <dbReference type="ARBA" id="ARBA00039382"/>
    </source>
</evidence>
<dbReference type="CDD" id="cd06579">
    <property type="entry name" value="TM_PBP1_transp_AraH_like"/>
    <property type="match status" value="1"/>
</dbReference>
<evidence type="ECO:0000256" key="8">
    <source>
        <dbReference type="ARBA" id="ARBA00023136"/>
    </source>
</evidence>
<reference evidence="12" key="2">
    <citation type="submission" date="2020-09" db="EMBL/GenBank/DDBJ databases">
        <authorList>
            <person name="Sun Q."/>
            <person name="Ohkuma M."/>
        </authorList>
    </citation>
    <scope>NUCLEOTIDE SEQUENCE</scope>
    <source>
        <strain evidence="12">JCM 4386</strain>
    </source>
</reference>
<keyword evidence="8 11" id="KW-0472">Membrane</keyword>
<dbReference type="AlphaFoldDB" id="A0A918G5E8"/>
<evidence type="ECO:0000256" key="6">
    <source>
        <dbReference type="ARBA" id="ARBA00022692"/>
    </source>
</evidence>
<gene>
    <name evidence="12" type="ORF">GCM10010269_67720</name>
</gene>
<keyword evidence="3" id="KW-0813">Transport</keyword>
<keyword evidence="7 11" id="KW-1133">Transmembrane helix</keyword>
<feature type="transmembrane region" description="Helical" evidence="11">
    <location>
        <begin position="154"/>
        <end position="177"/>
    </location>
</feature>
<feature type="transmembrane region" description="Helical" evidence="11">
    <location>
        <begin position="98"/>
        <end position="118"/>
    </location>
</feature>
<evidence type="ECO:0000313" key="13">
    <source>
        <dbReference type="Proteomes" id="UP000606194"/>
    </source>
</evidence>
<keyword evidence="6 11" id="KW-0812">Transmembrane</keyword>
<comment type="function">
    <text evidence="9">Part of the ABC transporter complex LsrABCD involved in autoinducer 2 (AI-2) import. Probably responsible for the translocation of the substrate across the membrane.</text>
</comment>
<comment type="caution">
    <text evidence="12">The sequence shown here is derived from an EMBL/GenBank/DDBJ whole genome shotgun (WGS) entry which is preliminary data.</text>
</comment>
<evidence type="ECO:0000256" key="9">
    <source>
        <dbReference type="ARBA" id="ARBA00025439"/>
    </source>
</evidence>
<feature type="transmembrane region" description="Helical" evidence="11">
    <location>
        <begin position="130"/>
        <end position="147"/>
    </location>
</feature>
<evidence type="ECO:0000256" key="11">
    <source>
        <dbReference type="SAM" id="Phobius"/>
    </source>
</evidence>
<dbReference type="PANTHER" id="PTHR32196:SF29">
    <property type="entry name" value="AUTOINDUCER 2 IMPORT SYSTEM PERMEASE PROTEIN LSRC"/>
    <property type="match status" value="1"/>
</dbReference>
<keyword evidence="5" id="KW-0997">Cell inner membrane</keyword>
<evidence type="ECO:0000256" key="5">
    <source>
        <dbReference type="ARBA" id="ARBA00022519"/>
    </source>
</evidence>
<keyword evidence="4" id="KW-1003">Cell membrane</keyword>
<evidence type="ECO:0000256" key="4">
    <source>
        <dbReference type="ARBA" id="ARBA00022475"/>
    </source>
</evidence>
<evidence type="ECO:0000256" key="2">
    <source>
        <dbReference type="ARBA" id="ARBA00011262"/>
    </source>
</evidence>
<evidence type="ECO:0000313" key="12">
    <source>
        <dbReference type="EMBL" id="GGS19145.1"/>
    </source>
</evidence>
<name>A0A918G5E8_9ACTN</name>
<sequence>MVRLRTSAFVTTLAMATLLGGVVQWATDGQQITPSRPTGLSELSAQRFAGLNLVTYPVAVVLLIFWWLLGHTPYGRRLYAVGSNSRAAMLIGIRADRLVFSAFAVSGLIAGLTGSLYLARMGGSAADGGAGMMFPALAAVFLGASAVQPGRYNIAGTVLGLLFVAACVSGLTLSGVAAWVEPVFNGAALTVAVCMAALLTRRRTGPSAL</sequence>
<organism evidence="12 13">
    <name type="scientific">Streptomyces humidus</name>
    <dbReference type="NCBI Taxonomy" id="52259"/>
    <lineage>
        <taxon>Bacteria</taxon>
        <taxon>Bacillati</taxon>
        <taxon>Actinomycetota</taxon>
        <taxon>Actinomycetes</taxon>
        <taxon>Kitasatosporales</taxon>
        <taxon>Streptomycetaceae</taxon>
        <taxon>Streptomyces</taxon>
    </lineage>
</organism>
<proteinExistence type="predicted"/>
<feature type="transmembrane region" description="Helical" evidence="11">
    <location>
        <begin position="183"/>
        <end position="200"/>
    </location>
</feature>